<name>A0A9K3NRA0_HELAN</name>
<accession>A0A9K3NRA0</accession>
<dbReference type="EMBL" id="MNCJ02000319">
    <property type="protein sequence ID" value="KAF5808583.1"/>
    <property type="molecule type" value="Genomic_DNA"/>
</dbReference>
<evidence type="ECO:0000313" key="2">
    <source>
        <dbReference type="Proteomes" id="UP000215914"/>
    </source>
</evidence>
<sequence length="54" mass="6281">MEIGFGKDDCYTSRKRYDGSCYKRGKKSEVWNKSSGEHSEKVINCYCSCRFPSE</sequence>
<reference evidence="1" key="1">
    <citation type="journal article" date="2017" name="Nature">
        <title>The sunflower genome provides insights into oil metabolism, flowering and Asterid evolution.</title>
        <authorList>
            <person name="Badouin H."/>
            <person name="Gouzy J."/>
            <person name="Grassa C.J."/>
            <person name="Murat F."/>
            <person name="Staton S.E."/>
            <person name="Cottret L."/>
            <person name="Lelandais-Briere C."/>
            <person name="Owens G.L."/>
            <person name="Carrere S."/>
            <person name="Mayjonade B."/>
            <person name="Legrand L."/>
            <person name="Gill N."/>
            <person name="Kane N.C."/>
            <person name="Bowers J.E."/>
            <person name="Hubner S."/>
            <person name="Bellec A."/>
            <person name="Berard A."/>
            <person name="Berges H."/>
            <person name="Blanchet N."/>
            <person name="Boniface M.C."/>
            <person name="Brunel D."/>
            <person name="Catrice O."/>
            <person name="Chaidir N."/>
            <person name="Claudel C."/>
            <person name="Donnadieu C."/>
            <person name="Faraut T."/>
            <person name="Fievet G."/>
            <person name="Helmstetter N."/>
            <person name="King M."/>
            <person name="Knapp S.J."/>
            <person name="Lai Z."/>
            <person name="Le Paslier M.C."/>
            <person name="Lippi Y."/>
            <person name="Lorenzon L."/>
            <person name="Mandel J.R."/>
            <person name="Marage G."/>
            <person name="Marchand G."/>
            <person name="Marquand E."/>
            <person name="Bret-Mestries E."/>
            <person name="Morien E."/>
            <person name="Nambeesan S."/>
            <person name="Nguyen T."/>
            <person name="Pegot-Espagnet P."/>
            <person name="Pouilly N."/>
            <person name="Raftis F."/>
            <person name="Sallet E."/>
            <person name="Schiex T."/>
            <person name="Thomas J."/>
            <person name="Vandecasteele C."/>
            <person name="Vares D."/>
            <person name="Vear F."/>
            <person name="Vautrin S."/>
            <person name="Crespi M."/>
            <person name="Mangin B."/>
            <person name="Burke J.M."/>
            <person name="Salse J."/>
            <person name="Munos S."/>
            <person name="Vincourt P."/>
            <person name="Rieseberg L.H."/>
            <person name="Langlade N.B."/>
        </authorList>
    </citation>
    <scope>NUCLEOTIDE SEQUENCE</scope>
    <source>
        <tissue evidence="1">Leaves</tissue>
    </source>
</reference>
<protein>
    <submittedName>
        <fullName evidence="1">Uncharacterized protein</fullName>
    </submittedName>
</protein>
<dbReference type="Proteomes" id="UP000215914">
    <property type="component" value="Unassembled WGS sequence"/>
</dbReference>
<organism evidence="1 2">
    <name type="scientific">Helianthus annuus</name>
    <name type="common">Common sunflower</name>
    <dbReference type="NCBI Taxonomy" id="4232"/>
    <lineage>
        <taxon>Eukaryota</taxon>
        <taxon>Viridiplantae</taxon>
        <taxon>Streptophyta</taxon>
        <taxon>Embryophyta</taxon>
        <taxon>Tracheophyta</taxon>
        <taxon>Spermatophyta</taxon>
        <taxon>Magnoliopsida</taxon>
        <taxon>eudicotyledons</taxon>
        <taxon>Gunneridae</taxon>
        <taxon>Pentapetalae</taxon>
        <taxon>asterids</taxon>
        <taxon>campanulids</taxon>
        <taxon>Asterales</taxon>
        <taxon>Asteraceae</taxon>
        <taxon>Asteroideae</taxon>
        <taxon>Heliantheae alliance</taxon>
        <taxon>Heliantheae</taxon>
        <taxon>Helianthus</taxon>
    </lineage>
</organism>
<keyword evidence="2" id="KW-1185">Reference proteome</keyword>
<reference evidence="1" key="2">
    <citation type="submission" date="2020-06" db="EMBL/GenBank/DDBJ databases">
        <title>Helianthus annuus Genome sequencing and assembly Release 2.</title>
        <authorList>
            <person name="Gouzy J."/>
            <person name="Langlade N."/>
            <person name="Munos S."/>
        </authorList>
    </citation>
    <scope>NUCLEOTIDE SEQUENCE</scope>
    <source>
        <tissue evidence="1">Leaves</tissue>
    </source>
</reference>
<proteinExistence type="predicted"/>
<gene>
    <name evidence="1" type="ORF">HanXRQr2_Chr04g0147041</name>
</gene>
<comment type="caution">
    <text evidence="1">The sequence shown here is derived from an EMBL/GenBank/DDBJ whole genome shotgun (WGS) entry which is preliminary data.</text>
</comment>
<dbReference type="Gramene" id="mRNA:HanXRQr2_Chr04g0147041">
    <property type="protein sequence ID" value="mRNA:HanXRQr2_Chr04g0147041"/>
    <property type="gene ID" value="HanXRQr2_Chr04g0147041"/>
</dbReference>
<dbReference type="AlphaFoldDB" id="A0A9K3NRA0"/>
<evidence type="ECO:0000313" key="1">
    <source>
        <dbReference type="EMBL" id="KAF5808583.1"/>
    </source>
</evidence>